<organism evidence="1">
    <name type="scientific">viral metagenome</name>
    <dbReference type="NCBI Taxonomy" id="1070528"/>
    <lineage>
        <taxon>unclassified sequences</taxon>
        <taxon>metagenomes</taxon>
        <taxon>organismal metagenomes</taxon>
    </lineage>
</organism>
<dbReference type="SUPFAM" id="SSF52540">
    <property type="entry name" value="P-loop containing nucleoside triphosphate hydrolases"/>
    <property type="match status" value="1"/>
</dbReference>
<dbReference type="EMBL" id="MN740350">
    <property type="protein sequence ID" value="QHU01816.1"/>
    <property type="molecule type" value="Genomic_DNA"/>
</dbReference>
<protein>
    <submittedName>
        <fullName evidence="1">Uncharacterized protein</fullName>
    </submittedName>
</protein>
<dbReference type="InterPro" id="IPR027417">
    <property type="entry name" value="P-loop_NTPase"/>
</dbReference>
<proteinExistence type="predicted"/>
<evidence type="ECO:0000313" key="1">
    <source>
        <dbReference type="EMBL" id="QHU01816.1"/>
    </source>
</evidence>
<name>A0A6C0JAW2_9ZZZZ</name>
<accession>A0A6C0JAW2</accession>
<sequence length="114" mass="13160">MSRSKVVLLGDPETGKTRFARYLITGEEKTPNHKYRPTQGVEVHPTGKYNLWDRGTTKEFLGLGNAYNMKADGFVIFGENTKEWEKEAHGKKCFFAHGKTNEQVKNELETFYKR</sequence>
<dbReference type="Gene3D" id="3.40.50.300">
    <property type="entry name" value="P-loop containing nucleotide triphosphate hydrolases"/>
    <property type="match status" value="1"/>
</dbReference>
<dbReference type="Pfam" id="PF08477">
    <property type="entry name" value="Roc"/>
    <property type="match status" value="1"/>
</dbReference>
<dbReference type="AlphaFoldDB" id="A0A6C0JAW2"/>
<reference evidence="1" key="1">
    <citation type="journal article" date="2020" name="Nature">
        <title>Giant virus diversity and host interactions through global metagenomics.</title>
        <authorList>
            <person name="Schulz F."/>
            <person name="Roux S."/>
            <person name="Paez-Espino D."/>
            <person name="Jungbluth S."/>
            <person name="Walsh D.A."/>
            <person name="Denef V.J."/>
            <person name="McMahon K.D."/>
            <person name="Konstantinidis K.T."/>
            <person name="Eloe-Fadrosh E.A."/>
            <person name="Kyrpides N.C."/>
            <person name="Woyke T."/>
        </authorList>
    </citation>
    <scope>NUCLEOTIDE SEQUENCE</scope>
    <source>
        <strain evidence="1">GVMAG-M-3300025880-56</strain>
    </source>
</reference>